<dbReference type="PROSITE" id="PS01081">
    <property type="entry name" value="HTH_TETR_1"/>
    <property type="match status" value="1"/>
</dbReference>
<dbReference type="Pfam" id="PF00440">
    <property type="entry name" value="TetR_N"/>
    <property type="match status" value="1"/>
</dbReference>
<protein>
    <submittedName>
        <fullName evidence="4">TetR/AcrR family transcriptional regulator</fullName>
    </submittedName>
</protein>
<dbReference type="SUPFAM" id="SSF46689">
    <property type="entry name" value="Homeodomain-like"/>
    <property type="match status" value="1"/>
</dbReference>
<keyword evidence="1 2" id="KW-0238">DNA-binding</keyword>
<dbReference type="InterPro" id="IPR009057">
    <property type="entry name" value="Homeodomain-like_sf"/>
</dbReference>
<dbReference type="InterPro" id="IPR023772">
    <property type="entry name" value="DNA-bd_HTH_TetR-type_CS"/>
</dbReference>
<dbReference type="Proteomes" id="UP001357223">
    <property type="component" value="Chromosome"/>
</dbReference>
<dbReference type="PANTHER" id="PTHR30328">
    <property type="entry name" value="TRANSCRIPTIONAL REPRESSOR"/>
    <property type="match status" value="1"/>
</dbReference>
<name>A0ABZ2C6N2_9BACI</name>
<dbReference type="EMBL" id="CP137640">
    <property type="protein sequence ID" value="WVX79142.1"/>
    <property type="molecule type" value="Genomic_DNA"/>
</dbReference>
<dbReference type="Gene3D" id="1.10.10.60">
    <property type="entry name" value="Homeodomain-like"/>
    <property type="match status" value="1"/>
</dbReference>
<dbReference type="Gene3D" id="1.10.357.10">
    <property type="entry name" value="Tetracycline Repressor, domain 2"/>
    <property type="match status" value="1"/>
</dbReference>
<evidence type="ECO:0000313" key="4">
    <source>
        <dbReference type="EMBL" id="WVX79142.1"/>
    </source>
</evidence>
<reference evidence="4 5" key="1">
    <citation type="submission" date="2023-10" db="EMBL/GenBank/DDBJ databases">
        <title>Niallia locisalis sp.nov. isolated from a salt pond sample.</title>
        <authorList>
            <person name="Li X.-J."/>
            <person name="Dong L."/>
        </authorList>
    </citation>
    <scope>NUCLEOTIDE SEQUENCE [LARGE SCALE GENOMIC DNA]</scope>
    <source>
        <strain evidence="4 5">DSM 29761</strain>
    </source>
</reference>
<evidence type="ECO:0000259" key="3">
    <source>
        <dbReference type="PROSITE" id="PS50977"/>
    </source>
</evidence>
<accession>A0ABZ2C6N2</accession>
<dbReference type="PRINTS" id="PR00455">
    <property type="entry name" value="HTHTETR"/>
</dbReference>
<dbReference type="PANTHER" id="PTHR30328:SF54">
    <property type="entry name" value="HTH-TYPE TRANSCRIPTIONAL REPRESSOR SCO4008"/>
    <property type="match status" value="1"/>
</dbReference>
<dbReference type="RefSeq" id="WP_338448075.1">
    <property type="nucleotide sequence ID" value="NZ_CP137640.1"/>
</dbReference>
<dbReference type="InterPro" id="IPR050109">
    <property type="entry name" value="HTH-type_TetR-like_transc_reg"/>
</dbReference>
<organism evidence="4 5">
    <name type="scientific">Niallia oryzisoli</name>
    <dbReference type="NCBI Taxonomy" id="1737571"/>
    <lineage>
        <taxon>Bacteria</taxon>
        <taxon>Bacillati</taxon>
        <taxon>Bacillota</taxon>
        <taxon>Bacilli</taxon>
        <taxon>Bacillales</taxon>
        <taxon>Bacillaceae</taxon>
        <taxon>Niallia</taxon>
    </lineage>
</organism>
<gene>
    <name evidence="4" type="ORF">R4Z09_17730</name>
</gene>
<dbReference type="InterPro" id="IPR001647">
    <property type="entry name" value="HTH_TetR"/>
</dbReference>
<keyword evidence="5" id="KW-1185">Reference proteome</keyword>
<evidence type="ECO:0000313" key="5">
    <source>
        <dbReference type="Proteomes" id="UP001357223"/>
    </source>
</evidence>
<dbReference type="InterPro" id="IPR036271">
    <property type="entry name" value="Tet_transcr_reg_TetR-rel_C_sf"/>
</dbReference>
<dbReference type="PROSITE" id="PS50977">
    <property type="entry name" value="HTH_TETR_2"/>
    <property type="match status" value="1"/>
</dbReference>
<dbReference type="SUPFAM" id="SSF48498">
    <property type="entry name" value="Tetracyclin repressor-like, C-terminal domain"/>
    <property type="match status" value="1"/>
</dbReference>
<feature type="DNA-binding region" description="H-T-H motif" evidence="2">
    <location>
        <begin position="33"/>
        <end position="52"/>
    </location>
</feature>
<proteinExistence type="predicted"/>
<feature type="domain" description="HTH tetR-type" evidence="3">
    <location>
        <begin position="10"/>
        <end position="70"/>
    </location>
</feature>
<sequence length="207" mass="24734">MYSKFLNLDSEKQDRIVNAAMKEFAQKGYDLASTNQIVKEAGISKGLLFHYFKNKKQLYLFLFDYCYSMIVGEFYHKVDLSEKDFFKRTSEAIMIKMELMTSYPDLFKFMEEALLEESLEVKAELEKKRKEFIDINMEKFFEGIDYTKFRDDVNLPIMLKIITFTFEKLSDETLFKAKLAPGHEINYEEVRLEAEEYLKVLKRSFYK</sequence>
<evidence type="ECO:0000256" key="1">
    <source>
        <dbReference type="ARBA" id="ARBA00023125"/>
    </source>
</evidence>
<evidence type="ECO:0000256" key="2">
    <source>
        <dbReference type="PROSITE-ProRule" id="PRU00335"/>
    </source>
</evidence>